<dbReference type="Pfam" id="PF00226">
    <property type="entry name" value="DnaJ"/>
    <property type="match status" value="1"/>
</dbReference>
<dbReference type="SMART" id="SM00271">
    <property type="entry name" value="DnaJ"/>
    <property type="match status" value="1"/>
</dbReference>
<dbReference type="PROSITE" id="PS50076">
    <property type="entry name" value="DNAJ_2"/>
    <property type="match status" value="1"/>
</dbReference>
<keyword evidence="1" id="KW-0143">Chaperone</keyword>
<dbReference type="PRINTS" id="PR00625">
    <property type="entry name" value="JDOMAIN"/>
</dbReference>
<dbReference type="Proteomes" id="UP000486351">
    <property type="component" value="Unassembled WGS sequence"/>
</dbReference>
<dbReference type="GO" id="GO:0005737">
    <property type="term" value="C:cytoplasm"/>
    <property type="evidence" value="ECO:0007669"/>
    <property type="project" value="TreeGrafter"/>
</dbReference>
<accession>A0A6G0Q5I3</accession>
<dbReference type="Gene3D" id="1.10.287.110">
    <property type="entry name" value="DnaJ domain"/>
    <property type="match status" value="1"/>
</dbReference>
<evidence type="ECO:0000256" key="1">
    <source>
        <dbReference type="ARBA" id="ARBA00023186"/>
    </source>
</evidence>
<evidence type="ECO:0000259" key="3">
    <source>
        <dbReference type="PROSITE" id="PS50076"/>
    </source>
</evidence>
<dbReference type="InterPro" id="IPR001623">
    <property type="entry name" value="DnaJ_domain"/>
</dbReference>
<name>A0A6G0Q5I3_9STRA</name>
<dbReference type="GO" id="GO:0042026">
    <property type="term" value="P:protein refolding"/>
    <property type="evidence" value="ECO:0007669"/>
    <property type="project" value="TreeGrafter"/>
</dbReference>
<dbReference type="SUPFAM" id="SSF46565">
    <property type="entry name" value="Chaperone J-domain"/>
    <property type="match status" value="1"/>
</dbReference>
<dbReference type="PANTHER" id="PTHR43096:SF52">
    <property type="entry name" value="DNAJ HOMOLOG 1, MITOCHONDRIAL-RELATED"/>
    <property type="match status" value="1"/>
</dbReference>
<dbReference type="InterPro" id="IPR036869">
    <property type="entry name" value="J_dom_sf"/>
</dbReference>
<evidence type="ECO:0000256" key="2">
    <source>
        <dbReference type="SAM" id="MobiDB-lite"/>
    </source>
</evidence>
<evidence type="ECO:0000313" key="5">
    <source>
        <dbReference type="Proteomes" id="UP000486351"/>
    </source>
</evidence>
<organism evidence="4 5">
    <name type="scientific">Phytophthora fragariae</name>
    <dbReference type="NCBI Taxonomy" id="53985"/>
    <lineage>
        <taxon>Eukaryota</taxon>
        <taxon>Sar</taxon>
        <taxon>Stramenopiles</taxon>
        <taxon>Oomycota</taxon>
        <taxon>Peronosporomycetes</taxon>
        <taxon>Peronosporales</taxon>
        <taxon>Peronosporaceae</taxon>
        <taxon>Phytophthora</taxon>
    </lineage>
</organism>
<feature type="domain" description="J" evidence="3">
    <location>
        <begin position="38"/>
        <end position="103"/>
    </location>
</feature>
<dbReference type="GO" id="GO:0051082">
    <property type="term" value="F:unfolded protein binding"/>
    <property type="evidence" value="ECO:0007669"/>
    <property type="project" value="TreeGrafter"/>
</dbReference>
<dbReference type="AlphaFoldDB" id="A0A6G0Q5I3"/>
<evidence type="ECO:0000313" key="4">
    <source>
        <dbReference type="EMBL" id="KAE9271107.1"/>
    </source>
</evidence>
<dbReference type="EMBL" id="QXFY01005732">
    <property type="protein sequence ID" value="KAE9271107.1"/>
    <property type="molecule type" value="Genomic_DNA"/>
</dbReference>
<reference evidence="4 5" key="1">
    <citation type="submission" date="2018-09" db="EMBL/GenBank/DDBJ databases">
        <title>Genomic investigation of the strawberry pathogen Phytophthora fragariae indicates pathogenicity is determined by transcriptional variation in three key races.</title>
        <authorList>
            <person name="Adams T.M."/>
            <person name="Armitage A.D."/>
            <person name="Sobczyk M.K."/>
            <person name="Bates H.J."/>
            <person name="Dunwell J.M."/>
            <person name="Nellist C.F."/>
            <person name="Harrison R.J."/>
        </authorList>
    </citation>
    <scope>NUCLEOTIDE SEQUENCE [LARGE SCALE GENOMIC DNA]</scope>
    <source>
        <strain evidence="4 5">NOV-77</strain>
    </source>
</reference>
<proteinExistence type="predicted"/>
<feature type="region of interest" description="Disordered" evidence="2">
    <location>
        <begin position="97"/>
        <end position="116"/>
    </location>
</feature>
<comment type="caution">
    <text evidence="4">The sequence shown here is derived from an EMBL/GenBank/DDBJ whole genome shotgun (WGS) entry which is preliminary data.</text>
</comment>
<gene>
    <name evidence="4" type="ORF">PF008_g30435</name>
</gene>
<sequence>MRRRQKLRPTNWRCTWRCWPSPAPPMALHSVDTSGVFDSYETLRVSDSPFSLQIKKAFRALDRQLHPDNNLHNLRAAAQFMRVRKAYEALPDTHCADNYRNIGHPDGPATEDTPKLQGDLAGKMSVYDVVELLLSCDEMVGSAAGIPDEIKNAMREDP</sequence>
<dbReference type="CDD" id="cd06257">
    <property type="entry name" value="DnaJ"/>
    <property type="match status" value="1"/>
</dbReference>
<dbReference type="PANTHER" id="PTHR43096">
    <property type="entry name" value="DNAJ HOMOLOG 1, MITOCHONDRIAL-RELATED"/>
    <property type="match status" value="1"/>
</dbReference>
<protein>
    <recommendedName>
        <fullName evidence="3">J domain-containing protein</fullName>
    </recommendedName>
</protein>